<keyword evidence="6" id="KW-0256">Endoplasmic reticulum</keyword>
<keyword evidence="10 13" id="KW-0175">Coiled coil</keyword>
<dbReference type="CDD" id="cd14824">
    <property type="entry name" value="Longin"/>
    <property type="match status" value="1"/>
</dbReference>
<evidence type="ECO:0000256" key="12">
    <source>
        <dbReference type="ARBA" id="ARBA00024249"/>
    </source>
</evidence>
<dbReference type="CDD" id="cd19496">
    <property type="entry name" value="Elp5"/>
    <property type="match status" value="1"/>
</dbReference>
<evidence type="ECO:0000256" key="5">
    <source>
        <dbReference type="ARBA" id="ARBA00022692"/>
    </source>
</evidence>
<evidence type="ECO:0000256" key="14">
    <source>
        <dbReference type="SAM" id="Phobius"/>
    </source>
</evidence>
<keyword evidence="8 14" id="KW-1133">Transmembrane helix</keyword>
<reference evidence="17 18" key="1">
    <citation type="journal article" date="2024" name="Microbiol. Resour. Announc.">
        <title>Genome annotations for the ascomycete fungi Trichoderma harzianum, Trichoderma aggressivum, and Purpureocillium lilacinum.</title>
        <authorList>
            <person name="Beijen E.P.W."/>
            <person name="Ohm R.A."/>
        </authorList>
    </citation>
    <scope>NUCLEOTIDE SEQUENCE [LARGE SCALE GENOMIC DNA]</scope>
    <source>
        <strain evidence="17 18">CBS 150709</strain>
    </source>
</reference>
<keyword evidence="18" id="KW-1185">Reference proteome</keyword>
<keyword evidence="11 14" id="KW-0472">Membrane</keyword>
<evidence type="ECO:0000256" key="13">
    <source>
        <dbReference type="PROSITE-ProRule" id="PRU00290"/>
    </source>
</evidence>
<name>A0ABR0CBW2_PURLI</name>
<evidence type="ECO:0000313" key="18">
    <source>
        <dbReference type="Proteomes" id="UP001287286"/>
    </source>
</evidence>
<feature type="domain" description="Longin" evidence="15">
    <location>
        <begin position="465"/>
        <end position="579"/>
    </location>
</feature>
<dbReference type="Pfam" id="PF13774">
    <property type="entry name" value="Longin"/>
    <property type="match status" value="1"/>
</dbReference>
<evidence type="ECO:0000256" key="1">
    <source>
        <dbReference type="ARBA" id="ARBA00004163"/>
    </source>
</evidence>
<dbReference type="InterPro" id="IPR042855">
    <property type="entry name" value="V_SNARE_CC"/>
</dbReference>
<gene>
    <name evidence="17" type="ORF">Purlil1_1988</name>
</gene>
<dbReference type="InterPro" id="IPR010908">
    <property type="entry name" value="Longin_dom"/>
</dbReference>
<evidence type="ECO:0000259" key="16">
    <source>
        <dbReference type="PROSITE" id="PS50892"/>
    </source>
</evidence>
<proteinExistence type="inferred from homology"/>
<dbReference type="InterPro" id="IPR011012">
    <property type="entry name" value="Longin-like_dom_sf"/>
</dbReference>
<sequence length="675" mass="74576">MASVSSVHTRSHSLLLLQKLLNLRDAASPLTLVLDSLEQPAGPLVAEFITRAKISRTKVVFLSFATLRKPRGVDVLVKAAGRDLASVRRELLAHVPAFDPAQAKEKPSQRAAIIMDSVNNLASADAGSLAAFLSSILTPAVSIVAVYHDDVPIILPRTFNEYEPHPFTVLSHLATAILRVSSLRQEVDRQSARNRALQEPEWGLKEDREGVIIGLRTKSSRADEDGRGVVIDMELRRRSGRTVAEKFILQSPAAASPTAGRAPGKISLLTDHRMFAKPAAEGGAGEGEEEPESTFNLGLTEKQRKDREGIVLPYFDAQTDIGAGEGGRIFGPATVRGLSHLQHHVASILDPAPTPDNHHIASALLTSTQHHDDDGPAQASNERHIHTSSLAAHLVRQNGRPVTPAPRNRLPRHRVLFLTRCWEALLPTGRLLYPPAAAPGSPLPDPIYQAQRLAQSTGKMIRSTQISRLDGLMLCASVDDEQSDGAALKEVKQQTKQVLRKLTRNSEPQASIETGSHAIHYLIDTDVVFLAICERSYPRKLAFTYLADLAREFLTTHPAAQVHSPQLRPYAFMEFDNFIAKTRTTYADARAAQNLDKLNDELRDVTKVMTKNIEDLLYRGDSLEKMGEISSRLRDDSKKYRRAAVRINWELLLKQYGPFAGLGLFVLLFIYMRFF</sequence>
<evidence type="ECO:0000256" key="9">
    <source>
        <dbReference type="ARBA" id="ARBA00023034"/>
    </source>
</evidence>
<dbReference type="Proteomes" id="UP001287286">
    <property type="component" value="Unassembled WGS sequence"/>
</dbReference>
<dbReference type="EMBL" id="JAWRVI010000005">
    <property type="protein sequence ID" value="KAK4093654.1"/>
    <property type="molecule type" value="Genomic_DNA"/>
</dbReference>
<dbReference type="CDD" id="cd15866">
    <property type="entry name" value="R-SNARE_SEC22"/>
    <property type="match status" value="1"/>
</dbReference>
<accession>A0ABR0CBW2</accession>
<dbReference type="PROSITE" id="PS50892">
    <property type="entry name" value="V_SNARE"/>
    <property type="match status" value="1"/>
</dbReference>
<dbReference type="PANTHER" id="PTHR45837">
    <property type="entry name" value="VESICLE-TRAFFICKING PROTEIN SEC22B"/>
    <property type="match status" value="1"/>
</dbReference>
<evidence type="ECO:0000259" key="15">
    <source>
        <dbReference type="PROSITE" id="PS50859"/>
    </source>
</evidence>
<dbReference type="SUPFAM" id="SSF64356">
    <property type="entry name" value="SNARE-like"/>
    <property type="match status" value="1"/>
</dbReference>
<dbReference type="InterPro" id="IPR019519">
    <property type="entry name" value="Elp5"/>
</dbReference>
<keyword evidence="9" id="KW-0333">Golgi apparatus</keyword>
<comment type="subcellular location">
    <subcellularLocation>
        <location evidence="1">Endoplasmic reticulum membrane</location>
        <topology evidence="1">Single-pass type IV membrane protein</topology>
    </subcellularLocation>
    <subcellularLocation>
        <location evidence="2">Golgi apparatus membrane</location>
        <topology evidence="2">Single-pass type IV membrane protein</topology>
    </subcellularLocation>
</comment>
<dbReference type="Pfam" id="PF10483">
    <property type="entry name" value="Elong_Iki1"/>
    <property type="match status" value="1"/>
</dbReference>
<feature type="transmembrane region" description="Helical" evidence="14">
    <location>
        <begin position="656"/>
        <end position="674"/>
    </location>
</feature>
<dbReference type="SUPFAM" id="SSF58038">
    <property type="entry name" value="SNARE fusion complex"/>
    <property type="match status" value="1"/>
</dbReference>
<dbReference type="Gene3D" id="3.40.50.300">
    <property type="entry name" value="P-loop containing nucleotide triphosphate hydrolases"/>
    <property type="match status" value="1"/>
</dbReference>
<evidence type="ECO:0000256" key="10">
    <source>
        <dbReference type="ARBA" id="ARBA00023054"/>
    </source>
</evidence>
<keyword evidence="4" id="KW-0813">Transport</keyword>
<dbReference type="Gene3D" id="1.20.5.110">
    <property type="match status" value="1"/>
</dbReference>
<comment type="similarity">
    <text evidence="3">Belongs to the synaptobrevin family.</text>
</comment>
<evidence type="ECO:0000256" key="3">
    <source>
        <dbReference type="ARBA" id="ARBA00008025"/>
    </source>
</evidence>
<dbReference type="Gene3D" id="3.30.450.50">
    <property type="entry name" value="Longin domain"/>
    <property type="match status" value="1"/>
</dbReference>
<evidence type="ECO:0000313" key="17">
    <source>
        <dbReference type="EMBL" id="KAK4093654.1"/>
    </source>
</evidence>
<feature type="domain" description="V-SNARE coiled-coil homology" evidence="16">
    <location>
        <begin position="594"/>
        <end position="654"/>
    </location>
</feature>
<organism evidence="17 18">
    <name type="scientific">Purpureocillium lilacinum</name>
    <name type="common">Paecilomyces lilacinus</name>
    <dbReference type="NCBI Taxonomy" id="33203"/>
    <lineage>
        <taxon>Eukaryota</taxon>
        <taxon>Fungi</taxon>
        <taxon>Dikarya</taxon>
        <taxon>Ascomycota</taxon>
        <taxon>Pezizomycotina</taxon>
        <taxon>Sordariomycetes</taxon>
        <taxon>Hypocreomycetidae</taxon>
        <taxon>Hypocreales</taxon>
        <taxon>Ophiocordycipitaceae</taxon>
        <taxon>Purpureocillium</taxon>
    </lineage>
</organism>
<evidence type="ECO:0000256" key="2">
    <source>
        <dbReference type="ARBA" id="ARBA00004409"/>
    </source>
</evidence>
<dbReference type="InterPro" id="IPR044565">
    <property type="entry name" value="Sec22"/>
</dbReference>
<dbReference type="SMART" id="SM01270">
    <property type="entry name" value="Longin"/>
    <property type="match status" value="1"/>
</dbReference>
<dbReference type="InterPro" id="IPR027417">
    <property type="entry name" value="P-loop_NTPase"/>
</dbReference>
<keyword evidence="5 14" id="KW-0812">Transmembrane</keyword>
<dbReference type="PROSITE" id="PS50859">
    <property type="entry name" value="LONGIN"/>
    <property type="match status" value="1"/>
</dbReference>
<comment type="caution">
    <text evidence="17">The sequence shown here is derived from an EMBL/GenBank/DDBJ whole genome shotgun (WGS) entry which is preliminary data.</text>
</comment>
<evidence type="ECO:0000256" key="8">
    <source>
        <dbReference type="ARBA" id="ARBA00022989"/>
    </source>
</evidence>
<keyword evidence="7" id="KW-0653">Protein transport</keyword>
<protein>
    <recommendedName>
        <fullName evidence="12">Protein transport protein SEC22</fullName>
    </recommendedName>
</protein>
<evidence type="ECO:0000256" key="11">
    <source>
        <dbReference type="ARBA" id="ARBA00023136"/>
    </source>
</evidence>
<dbReference type="Pfam" id="PF00957">
    <property type="entry name" value="Synaptobrevin"/>
    <property type="match status" value="1"/>
</dbReference>
<evidence type="ECO:0000256" key="6">
    <source>
        <dbReference type="ARBA" id="ARBA00022824"/>
    </source>
</evidence>
<evidence type="ECO:0000256" key="4">
    <source>
        <dbReference type="ARBA" id="ARBA00022448"/>
    </source>
</evidence>
<evidence type="ECO:0000256" key="7">
    <source>
        <dbReference type="ARBA" id="ARBA00022927"/>
    </source>
</evidence>